<sequence>MASRSKVELLRSKLNTAKPAVAMASHNPLAAKLADEAGFDAIWVSGFEISASYAVPDASILPMSVNLEITRAMSRVQEAPLVVDIDTGFGNAINVAYTVPQFEAAGAAAIVIEDKTFPKDSSLRSDGRQLLVTVEEFQGKIAAAKAVSSVLIIARTEALIAGLGEEEALRRGVAYAEAGADAILIHSKQKTPDEIVSFCRAWPGPVPLVIVPTSYPQLSFKEVGALNKVGLIICGNHSVRAAVASMKSTFGRILKEGGIAGVEKDIATVSSVFELQGDAYMRALEKAYLRSGPMQSAEEEANRHLQHH</sequence>
<keyword evidence="3" id="KW-1185">Reference proteome</keyword>
<comment type="similarity">
    <text evidence="1">Belongs to the isocitrate lyase/PEP mutase superfamily. PEP mutase family.</text>
</comment>
<evidence type="ECO:0000313" key="3">
    <source>
        <dbReference type="Proteomes" id="UP000014074"/>
    </source>
</evidence>
<dbReference type="EMBL" id="KB933365">
    <property type="protein sequence ID" value="EON95986.1"/>
    <property type="molecule type" value="Genomic_DNA"/>
</dbReference>
<proteinExistence type="inferred from homology"/>
<dbReference type="RefSeq" id="XP_007919251.1">
    <property type="nucleotide sequence ID" value="XM_007921060.1"/>
</dbReference>
<dbReference type="InterPro" id="IPR040442">
    <property type="entry name" value="Pyrv_kinase-like_dom_sf"/>
</dbReference>
<dbReference type="Pfam" id="PF13714">
    <property type="entry name" value="PEP_mutase"/>
    <property type="match status" value="1"/>
</dbReference>
<dbReference type="PANTHER" id="PTHR42905">
    <property type="entry name" value="PHOSPHOENOLPYRUVATE CARBOXYLASE"/>
    <property type="match status" value="1"/>
</dbReference>
<dbReference type="OrthoDB" id="1923844at2759"/>
<gene>
    <name evidence="2" type="ORF">UCRPA7_8548</name>
</gene>
<reference evidence="3" key="1">
    <citation type="journal article" date="2013" name="Genome Announc.">
        <title>Draft genome sequence of the ascomycete Phaeoacremonium aleophilum strain UCR-PA7, a causal agent of the esca disease complex in grapevines.</title>
        <authorList>
            <person name="Blanco-Ulate B."/>
            <person name="Rolshausen P."/>
            <person name="Cantu D."/>
        </authorList>
    </citation>
    <scope>NUCLEOTIDE SEQUENCE [LARGE SCALE GENOMIC DNA]</scope>
    <source>
        <strain evidence="3">UCR-PA7</strain>
    </source>
</reference>
<dbReference type="PANTHER" id="PTHR42905:SF7">
    <property type="entry name" value="PHOSPHOENOLPYRUVATE PHOSPHOMUTASE"/>
    <property type="match status" value="1"/>
</dbReference>
<dbReference type="HOGENOM" id="CLU_027389_0_0_1"/>
<dbReference type="InterPro" id="IPR012649">
    <property type="entry name" value="PPH"/>
</dbReference>
<accession>R8B9M3</accession>
<dbReference type="AlphaFoldDB" id="R8B9M3"/>
<dbReference type="KEGG" id="tmn:UCRPA7_8548"/>
<dbReference type="GeneID" id="19329409"/>
<dbReference type="InterPro" id="IPR039556">
    <property type="entry name" value="ICL/PEPM"/>
</dbReference>
<dbReference type="InterPro" id="IPR015813">
    <property type="entry name" value="Pyrv/PenolPyrv_kinase-like_dom"/>
</dbReference>
<dbReference type="eggNOG" id="KOG1260">
    <property type="taxonomic scope" value="Eukaryota"/>
</dbReference>
<dbReference type="Proteomes" id="UP000014074">
    <property type="component" value="Unassembled WGS sequence"/>
</dbReference>
<evidence type="ECO:0000313" key="2">
    <source>
        <dbReference type="EMBL" id="EON95986.1"/>
    </source>
</evidence>
<protein>
    <submittedName>
        <fullName evidence="2">Putative phosphoenolpyruvate phosphomutase protein</fullName>
    </submittedName>
</protein>
<evidence type="ECO:0000256" key="1">
    <source>
        <dbReference type="ARBA" id="ARBA00038455"/>
    </source>
</evidence>
<dbReference type="Gene3D" id="3.20.20.60">
    <property type="entry name" value="Phosphoenolpyruvate-binding domains"/>
    <property type="match status" value="1"/>
</dbReference>
<dbReference type="SUPFAM" id="SSF51621">
    <property type="entry name" value="Phosphoenolpyruvate/pyruvate domain"/>
    <property type="match status" value="1"/>
</dbReference>
<dbReference type="NCBIfam" id="TIGR02321">
    <property type="entry name" value="Pphn_pyruv_hyd"/>
    <property type="match status" value="1"/>
</dbReference>
<dbReference type="GO" id="GO:0003824">
    <property type="term" value="F:catalytic activity"/>
    <property type="evidence" value="ECO:0007669"/>
    <property type="project" value="InterPro"/>
</dbReference>
<dbReference type="CDD" id="cd00377">
    <property type="entry name" value="ICL_PEPM"/>
    <property type="match status" value="1"/>
</dbReference>
<keyword evidence="2" id="KW-0670">Pyruvate</keyword>
<organism evidence="2 3">
    <name type="scientific">Phaeoacremonium minimum (strain UCR-PA7)</name>
    <name type="common">Esca disease fungus</name>
    <name type="synonym">Togninia minima</name>
    <dbReference type="NCBI Taxonomy" id="1286976"/>
    <lineage>
        <taxon>Eukaryota</taxon>
        <taxon>Fungi</taxon>
        <taxon>Dikarya</taxon>
        <taxon>Ascomycota</taxon>
        <taxon>Pezizomycotina</taxon>
        <taxon>Sordariomycetes</taxon>
        <taxon>Sordariomycetidae</taxon>
        <taxon>Togniniales</taxon>
        <taxon>Togniniaceae</taxon>
        <taxon>Phaeoacremonium</taxon>
    </lineage>
</organism>
<name>R8B9M3_PHAM7</name>